<feature type="transmembrane region" description="Helical" evidence="4">
    <location>
        <begin position="73"/>
        <end position="90"/>
    </location>
</feature>
<dbReference type="SMART" id="SM00387">
    <property type="entry name" value="HATPase_c"/>
    <property type="match status" value="1"/>
</dbReference>
<dbReference type="SMART" id="SM00388">
    <property type="entry name" value="HisKA"/>
    <property type="match status" value="1"/>
</dbReference>
<feature type="domain" description="Response regulatory" evidence="6">
    <location>
        <begin position="793"/>
        <end position="953"/>
    </location>
</feature>
<evidence type="ECO:0000313" key="7">
    <source>
        <dbReference type="EMBL" id="KAK9763110.1"/>
    </source>
</evidence>
<dbReference type="InterPro" id="IPR003594">
    <property type="entry name" value="HATPase_dom"/>
</dbReference>
<dbReference type="EMBL" id="JASJQH010000730">
    <property type="protein sequence ID" value="KAK9763110.1"/>
    <property type="molecule type" value="Genomic_DNA"/>
</dbReference>
<dbReference type="CDD" id="cd16922">
    <property type="entry name" value="HATPase_EvgS-ArcB-TorS-like"/>
    <property type="match status" value="1"/>
</dbReference>
<feature type="transmembrane region" description="Helical" evidence="4">
    <location>
        <begin position="179"/>
        <end position="199"/>
    </location>
</feature>
<keyword evidence="4" id="KW-0472">Membrane</keyword>
<keyword evidence="8" id="KW-1185">Reference proteome</keyword>
<dbReference type="CDD" id="cd17546">
    <property type="entry name" value="REC_hyHK_CKI1_RcsC-like"/>
    <property type="match status" value="1"/>
</dbReference>
<feature type="domain" description="Histidine kinase" evidence="5">
    <location>
        <begin position="231"/>
        <end position="457"/>
    </location>
</feature>
<dbReference type="InterPro" id="IPR036890">
    <property type="entry name" value="HATPase_C_sf"/>
</dbReference>
<dbReference type="PRINTS" id="PR00344">
    <property type="entry name" value="BCTRLSENSOR"/>
</dbReference>
<dbReference type="SMART" id="SM00448">
    <property type="entry name" value="REC"/>
    <property type="match status" value="1"/>
</dbReference>
<comment type="caution">
    <text evidence="7">The sequence shown here is derived from an EMBL/GenBank/DDBJ whole genome shotgun (WGS) entry which is preliminary data.</text>
</comment>
<dbReference type="Gene3D" id="3.30.565.10">
    <property type="entry name" value="Histidine kinase-like ATPase, C-terminal domain"/>
    <property type="match status" value="1"/>
</dbReference>
<dbReference type="InterPro" id="IPR001789">
    <property type="entry name" value="Sig_transdc_resp-reg_receiver"/>
</dbReference>
<dbReference type="SUPFAM" id="SSF47384">
    <property type="entry name" value="Homodimeric domain of signal transducing histidine kinase"/>
    <property type="match status" value="1"/>
</dbReference>
<evidence type="ECO:0000256" key="3">
    <source>
        <dbReference type="SAM" id="MobiDB-lite"/>
    </source>
</evidence>
<gene>
    <name evidence="7" type="ORF">K7432_010520</name>
</gene>
<keyword evidence="4" id="KW-0812">Transmembrane</keyword>
<feature type="transmembrane region" description="Helical" evidence="4">
    <location>
        <begin position="135"/>
        <end position="158"/>
    </location>
</feature>
<dbReference type="Pfam" id="PF00512">
    <property type="entry name" value="HisKA"/>
    <property type="match status" value="1"/>
</dbReference>
<keyword evidence="4" id="KW-1133">Transmembrane helix</keyword>
<evidence type="ECO:0000259" key="5">
    <source>
        <dbReference type="PROSITE" id="PS50109"/>
    </source>
</evidence>
<dbReference type="InterPro" id="IPR036097">
    <property type="entry name" value="HisK_dim/P_sf"/>
</dbReference>
<evidence type="ECO:0000256" key="1">
    <source>
        <dbReference type="ARBA" id="ARBA00022553"/>
    </source>
</evidence>
<dbReference type="PROSITE" id="PS50110">
    <property type="entry name" value="RESPONSE_REGULATORY"/>
    <property type="match status" value="1"/>
</dbReference>
<dbReference type="PANTHER" id="PTHR43719:SF28">
    <property type="entry name" value="PEROXIDE STRESS-ACTIVATED HISTIDINE KINASE MAK1-RELATED"/>
    <property type="match status" value="1"/>
</dbReference>
<feature type="region of interest" description="Disordered" evidence="3">
    <location>
        <begin position="868"/>
        <end position="891"/>
    </location>
</feature>
<evidence type="ECO:0000259" key="6">
    <source>
        <dbReference type="PROSITE" id="PS50110"/>
    </source>
</evidence>
<feature type="modified residue" description="4-aspartylphosphate" evidence="2">
    <location>
        <position position="843"/>
    </location>
</feature>
<dbReference type="SUPFAM" id="SSF55874">
    <property type="entry name" value="ATPase domain of HSP90 chaperone/DNA topoisomerase II/histidine kinase"/>
    <property type="match status" value="1"/>
</dbReference>
<keyword evidence="1 2" id="KW-0597">Phosphoprotein</keyword>
<dbReference type="PROSITE" id="PS50109">
    <property type="entry name" value="HIS_KIN"/>
    <property type="match status" value="1"/>
</dbReference>
<dbReference type="Gene3D" id="1.10.287.130">
    <property type="match status" value="1"/>
</dbReference>
<dbReference type="InterPro" id="IPR004358">
    <property type="entry name" value="Sig_transdc_His_kin-like_C"/>
</dbReference>
<organism evidence="7 8">
    <name type="scientific">Basidiobolus ranarum</name>
    <dbReference type="NCBI Taxonomy" id="34480"/>
    <lineage>
        <taxon>Eukaryota</taxon>
        <taxon>Fungi</taxon>
        <taxon>Fungi incertae sedis</taxon>
        <taxon>Zoopagomycota</taxon>
        <taxon>Entomophthoromycotina</taxon>
        <taxon>Basidiobolomycetes</taxon>
        <taxon>Basidiobolales</taxon>
        <taxon>Basidiobolaceae</taxon>
        <taxon>Basidiobolus</taxon>
    </lineage>
</organism>
<dbReference type="Gene3D" id="3.40.50.2300">
    <property type="match status" value="1"/>
</dbReference>
<evidence type="ECO:0000313" key="8">
    <source>
        <dbReference type="Proteomes" id="UP001479436"/>
    </source>
</evidence>
<dbReference type="InterPro" id="IPR011006">
    <property type="entry name" value="CheY-like_superfamily"/>
</dbReference>
<dbReference type="Proteomes" id="UP001479436">
    <property type="component" value="Unassembled WGS sequence"/>
</dbReference>
<dbReference type="InterPro" id="IPR050956">
    <property type="entry name" value="2C_system_His_kinase"/>
</dbReference>
<proteinExistence type="predicted"/>
<protein>
    <submittedName>
        <fullName evidence="7">Uncharacterized protein</fullName>
    </submittedName>
</protein>
<dbReference type="SUPFAM" id="SSF52172">
    <property type="entry name" value="CheY-like"/>
    <property type="match status" value="1"/>
</dbReference>
<reference evidence="7 8" key="1">
    <citation type="submission" date="2023-04" db="EMBL/GenBank/DDBJ databases">
        <title>Genome of Basidiobolus ranarum AG-B5.</title>
        <authorList>
            <person name="Stajich J.E."/>
            <person name="Carter-House D."/>
            <person name="Gryganskyi A."/>
        </authorList>
    </citation>
    <scope>NUCLEOTIDE SEQUENCE [LARGE SCALE GENOMIC DNA]</scope>
    <source>
        <strain evidence="7 8">AG-B5</strain>
    </source>
</reference>
<dbReference type="InterPro" id="IPR005467">
    <property type="entry name" value="His_kinase_dom"/>
</dbReference>
<dbReference type="Pfam" id="PF00072">
    <property type="entry name" value="Response_reg"/>
    <property type="match status" value="1"/>
</dbReference>
<feature type="transmembrane region" description="Helical" evidence="4">
    <location>
        <begin position="47"/>
        <end position="67"/>
    </location>
</feature>
<evidence type="ECO:0000256" key="2">
    <source>
        <dbReference type="PROSITE-ProRule" id="PRU00169"/>
    </source>
</evidence>
<evidence type="ECO:0000256" key="4">
    <source>
        <dbReference type="SAM" id="Phobius"/>
    </source>
</evidence>
<feature type="transmembrane region" description="Helical" evidence="4">
    <location>
        <begin position="97"/>
        <end position="115"/>
    </location>
</feature>
<sequence length="963" mass="107055">MENFDIQEVPLSQPVNKYSRYLRSIGRWILYHPMSPEVDADTAMKYLLIKTFSLVLLFTMVAWSIQFGSTPQTRYLTLIPVLCATIPVILHHTKSTTIAGSLLIGCLMFVSAVTIQGEGGFSVLGATCSHVFPLLAVMTIGRTAGVMVTFLCILENVYFYWNRSLTSHTVPSATSERQALIVLVGYSINIFFICALSILHDFSRTLCTDELVEICEQALDASRAKSRFVSQVSHELRTPLSAIFGWTELLLTDPKIAEEPRASIKMVHTASRNLLAILNDILDVSKLGADKMVLSRGKFDLHELAVDTCHIMSGLSSKKGLELLLDYPRGMPCLFQGDSGRIRQILSNLVSNAVKFTEKGYIEVSFKVQNEDVDSTRILCLVKDTGIGVPHEVQNKLFKEFSQVKGSNLGYSTRVQTGTGLGLFLVKRLTELMNGEVLIQSEPNKGSVFGFSIPLEKQKDTEVNDDSQVNPLPTTTHFLSAFLSNPSPLYDTENVCSLGSLRLHNRKFLIFSRSKYFESFLFKLVHDSWGVSSCHLMTEKQNAVSNERYITAPNEAEFCDSGSILLFDLSPGQRHLASETNNDTSVNVEEWLDIICRSLIQNQLEYSDDESEEPLDPSNDKPKPTLIFFYAFGQASKVQIPNVIKRYYDVSICRKPVSERELIALLCDPQQNEQKWILPSRSVHSKHLPERRLSASKLKLPKPILGGQITTPPKEYFSGDLSPFSEDLPSPTITPTPTPEKEKRVSISDTVEYINSNSTPRGSNGKKRSTRKSSSPSNGSDQTPTKFAGNRSKILVVDDNAINRKLALSQLKKLGVDHVDLAADGIVACDMHKENKYDLILMDLQMPRMDGYEATRVIRQMESEWTLTKQPDAEQPPPDPNGDKGLVPAEREDSGVSLTDSILLKQSFIIALTADQSLDTDEGRQIALNHGMNDVAVKPISLSALSVMLDKWIPTVPSPAASE</sequence>
<feature type="region of interest" description="Disordered" evidence="3">
    <location>
        <begin position="703"/>
        <end position="788"/>
    </location>
</feature>
<dbReference type="InterPro" id="IPR003661">
    <property type="entry name" value="HisK_dim/P_dom"/>
</dbReference>
<dbReference type="CDD" id="cd00082">
    <property type="entry name" value="HisKA"/>
    <property type="match status" value="1"/>
</dbReference>
<dbReference type="Pfam" id="PF02518">
    <property type="entry name" value="HATPase_c"/>
    <property type="match status" value="1"/>
</dbReference>
<accession>A0ABR2WNK4</accession>
<dbReference type="PANTHER" id="PTHR43719">
    <property type="entry name" value="TWO-COMPONENT HISTIDINE KINASE"/>
    <property type="match status" value="1"/>
</dbReference>
<name>A0ABR2WNK4_9FUNG</name>
<feature type="compositionally biased region" description="Polar residues" evidence="3">
    <location>
        <begin position="747"/>
        <end position="760"/>
    </location>
</feature>